<organism evidence="1 2">
    <name type="scientific">Solanum commersonii</name>
    <name type="common">Commerson's wild potato</name>
    <name type="synonym">Commerson's nightshade</name>
    <dbReference type="NCBI Taxonomy" id="4109"/>
    <lineage>
        <taxon>Eukaryota</taxon>
        <taxon>Viridiplantae</taxon>
        <taxon>Streptophyta</taxon>
        <taxon>Embryophyta</taxon>
        <taxon>Tracheophyta</taxon>
        <taxon>Spermatophyta</taxon>
        <taxon>Magnoliopsida</taxon>
        <taxon>eudicotyledons</taxon>
        <taxon>Gunneridae</taxon>
        <taxon>Pentapetalae</taxon>
        <taxon>asterids</taxon>
        <taxon>lamiids</taxon>
        <taxon>Solanales</taxon>
        <taxon>Solanaceae</taxon>
        <taxon>Solanoideae</taxon>
        <taxon>Solaneae</taxon>
        <taxon>Solanum</taxon>
    </lineage>
</organism>
<dbReference type="OrthoDB" id="1939300at2759"/>
<gene>
    <name evidence="1" type="ORF">H5410_040237</name>
</gene>
<proteinExistence type="predicted"/>
<dbReference type="AlphaFoldDB" id="A0A9J5XNB2"/>
<sequence>MSCWGCDSLSRIASAIGTPLFVDENQSRISFARMLIQVNVTKSLPTLYGREFTQAVEYDYWKPQFCAKCLKIRHMCTTMTTPEAPHPFEQLRSRRRPRRVLVLWATPRHQNLRTIVSPTVATVTSKPIPTHQIMLDPGAGGITTESEA</sequence>
<evidence type="ECO:0000313" key="2">
    <source>
        <dbReference type="Proteomes" id="UP000824120"/>
    </source>
</evidence>
<evidence type="ECO:0000313" key="1">
    <source>
        <dbReference type="EMBL" id="KAG5589723.1"/>
    </source>
</evidence>
<dbReference type="Proteomes" id="UP000824120">
    <property type="component" value="Chromosome 8"/>
</dbReference>
<reference evidence="1 2" key="1">
    <citation type="submission" date="2020-09" db="EMBL/GenBank/DDBJ databases">
        <title>De no assembly of potato wild relative species, Solanum commersonii.</title>
        <authorList>
            <person name="Cho K."/>
        </authorList>
    </citation>
    <scope>NUCLEOTIDE SEQUENCE [LARGE SCALE GENOMIC DNA]</scope>
    <source>
        <strain evidence="1">LZ3.2</strain>
        <tissue evidence="1">Leaf</tissue>
    </source>
</reference>
<accession>A0A9J5XNB2</accession>
<dbReference type="EMBL" id="JACXVP010000008">
    <property type="protein sequence ID" value="KAG5589723.1"/>
    <property type="molecule type" value="Genomic_DNA"/>
</dbReference>
<protein>
    <submittedName>
        <fullName evidence="1">Uncharacterized protein</fullName>
    </submittedName>
</protein>
<name>A0A9J5XNB2_SOLCO</name>
<comment type="caution">
    <text evidence="1">The sequence shown here is derived from an EMBL/GenBank/DDBJ whole genome shotgun (WGS) entry which is preliminary data.</text>
</comment>
<keyword evidence="2" id="KW-1185">Reference proteome</keyword>
<dbReference type="PANTHER" id="PTHR33233:SF17">
    <property type="entry name" value="DUF4283 DOMAIN-CONTAINING PROTEIN"/>
    <property type="match status" value="1"/>
</dbReference>
<dbReference type="PANTHER" id="PTHR33233">
    <property type="entry name" value="ENDONUCLEASE/EXONUCLEASE/PHOSPHATASE"/>
    <property type="match status" value="1"/>
</dbReference>